<name>A0A2V3IH53_9FLOR</name>
<keyword evidence="4" id="KW-1185">Reference proteome</keyword>
<feature type="domain" description="LITAF" evidence="2">
    <location>
        <begin position="55"/>
        <end position="133"/>
    </location>
</feature>
<evidence type="ECO:0000313" key="3">
    <source>
        <dbReference type="EMBL" id="PXF41414.1"/>
    </source>
</evidence>
<comment type="caution">
    <text evidence="3">The sequence shown here is derived from an EMBL/GenBank/DDBJ whole genome shotgun (WGS) entry which is preliminary data.</text>
</comment>
<dbReference type="AlphaFoldDB" id="A0A2V3IH53"/>
<protein>
    <recommendedName>
        <fullName evidence="2">LITAF domain-containing protein</fullName>
    </recommendedName>
</protein>
<sequence length="134" mass="14159">MTGESPTAPPFDPYAPQPVPPQTAPPPPQPYYTPQPPAQTEAPPSKTDDAAQKASAPPYYAPAPNNLSNNPVVLTCSQCHHRGPSTVTSDNCTAVNWICTLTLCLCCFFCIPATAKHTHTCSNCGGYLGSNNMV</sequence>
<evidence type="ECO:0000313" key="4">
    <source>
        <dbReference type="Proteomes" id="UP000247409"/>
    </source>
</evidence>
<reference evidence="3 4" key="1">
    <citation type="journal article" date="2018" name="Mol. Biol. Evol.">
        <title>Analysis of the draft genome of the red seaweed Gracilariopsis chorda provides insights into genome size evolution in Rhodophyta.</title>
        <authorList>
            <person name="Lee J."/>
            <person name="Yang E.C."/>
            <person name="Graf L."/>
            <person name="Yang J.H."/>
            <person name="Qiu H."/>
            <person name="Zel Zion U."/>
            <person name="Chan C.X."/>
            <person name="Stephens T.G."/>
            <person name="Weber A.P.M."/>
            <person name="Boo G.H."/>
            <person name="Boo S.M."/>
            <person name="Kim K.M."/>
            <person name="Shin Y."/>
            <person name="Jung M."/>
            <person name="Lee S.J."/>
            <person name="Yim H.S."/>
            <person name="Lee J.H."/>
            <person name="Bhattacharya D."/>
            <person name="Yoon H.S."/>
        </authorList>
    </citation>
    <scope>NUCLEOTIDE SEQUENCE [LARGE SCALE GENOMIC DNA]</scope>
    <source>
        <strain evidence="3 4">SKKU-2015</strain>
        <tissue evidence="3">Whole body</tissue>
    </source>
</reference>
<evidence type="ECO:0000259" key="2">
    <source>
        <dbReference type="PROSITE" id="PS51837"/>
    </source>
</evidence>
<dbReference type="Pfam" id="PF10601">
    <property type="entry name" value="zf-LITAF-like"/>
    <property type="match status" value="1"/>
</dbReference>
<dbReference type="EMBL" id="NBIV01000218">
    <property type="protein sequence ID" value="PXF41414.1"/>
    <property type="molecule type" value="Genomic_DNA"/>
</dbReference>
<dbReference type="SMART" id="SM00714">
    <property type="entry name" value="LITAF"/>
    <property type="match status" value="1"/>
</dbReference>
<evidence type="ECO:0000256" key="1">
    <source>
        <dbReference type="SAM" id="MobiDB-lite"/>
    </source>
</evidence>
<dbReference type="PROSITE" id="PS51837">
    <property type="entry name" value="LITAF"/>
    <property type="match status" value="1"/>
</dbReference>
<dbReference type="InterPro" id="IPR006629">
    <property type="entry name" value="LITAF"/>
</dbReference>
<feature type="region of interest" description="Disordered" evidence="1">
    <location>
        <begin position="1"/>
        <end position="64"/>
    </location>
</feature>
<gene>
    <name evidence="3" type="ORF">BWQ96_08912</name>
</gene>
<feature type="compositionally biased region" description="Pro residues" evidence="1">
    <location>
        <begin position="7"/>
        <end position="37"/>
    </location>
</feature>
<dbReference type="Proteomes" id="UP000247409">
    <property type="component" value="Unassembled WGS sequence"/>
</dbReference>
<organism evidence="3 4">
    <name type="scientific">Gracilariopsis chorda</name>
    <dbReference type="NCBI Taxonomy" id="448386"/>
    <lineage>
        <taxon>Eukaryota</taxon>
        <taxon>Rhodophyta</taxon>
        <taxon>Florideophyceae</taxon>
        <taxon>Rhodymeniophycidae</taxon>
        <taxon>Gracilariales</taxon>
        <taxon>Gracilariaceae</taxon>
        <taxon>Gracilariopsis</taxon>
    </lineage>
</organism>
<proteinExistence type="predicted"/>
<feature type="compositionally biased region" description="Low complexity" evidence="1">
    <location>
        <begin position="54"/>
        <end position="64"/>
    </location>
</feature>
<accession>A0A2V3IH53</accession>